<dbReference type="EMBL" id="BGPR01177280">
    <property type="protein sequence ID" value="GBM51008.1"/>
    <property type="molecule type" value="Genomic_DNA"/>
</dbReference>
<organism evidence="2 3">
    <name type="scientific">Araneus ventricosus</name>
    <name type="common">Orbweaver spider</name>
    <name type="synonym">Epeira ventricosa</name>
    <dbReference type="NCBI Taxonomy" id="182803"/>
    <lineage>
        <taxon>Eukaryota</taxon>
        <taxon>Metazoa</taxon>
        <taxon>Ecdysozoa</taxon>
        <taxon>Arthropoda</taxon>
        <taxon>Chelicerata</taxon>
        <taxon>Arachnida</taxon>
        <taxon>Araneae</taxon>
        <taxon>Araneomorphae</taxon>
        <taxon>Entelegynae</taxon>
        <taxon>Araneoidea</taxon>
        <taxon>Araneidae</taxon>
        <taxon>Araneus</taxon>
    </lineage>
</organism>
<accession>A0A4Y2GEL0</accession>
<sequence length="148" mass="16826">MNTLICFGLLISFGLSLVMDVESISDERPTIVSQHWHVPIPLVPFFHVGNVLMKTFAVLITDLPSVINEEIQVGVQKVDLLLMMIPEDQQSYSRSMSLSGFLRTYCSRKPEIKPTYPQPDPCSFRPCHSLGSLLTLDRTHQKPVFLYF</sequence>
<comment type="caution">
    <text evidence="2">The sequence shown here is derived from an EMBL/GenBank/DDBJ whole genome shotgun (WGS) entry which is preliminary data.</text>
</comment>
<evidence type="ECO:0000313" key="2">
    <source>
        <dbReference type="EMBL" id="GBM51008.1"/>
    </source>
</evidence>
<keyword evidence="3" id="KW-1185">Reference proteome</keyword>
<gene>
    <name evidence="2" type="ORF">AVEN_41584_1</name>
</gene>
<name>A0A4Y2GEL0_ARAVE</name>
<keyword evidence="1" id="KW-0732">Signal</keyword>
<protein>
    <submittedName>
        <fullName evidence="2">Uncharacterized protein</fullName>
    </submittedName>
</protein>
<reference evidence="2 3" key="1">
    <citation type="journal article" date="2019" name="Sci. Rep.">
        <title>Orb-weaving spider Araneus ventricosus genome elucidates the spidroin gene catalogue.</title>
        <authorList>
            <person name="Kono N."/>
            <person name="Nakamura H."/>
            <person name="Ohtoshi R."/>
            <person name="Moran D.A.P."/>
            <person name="Shinohara A."/>
            <person name="Yoshida Y."/>
            <person name="Fujiwara M."/>
            <person name="Mori M."/>
            <person name="Tomita M."/>
            <person name="Arakawa K."/>
        </authorList>
    </citation>
    <scope>NUCLEOTIDE SEQUENCE [LARGE SCALE GENOMIC DNA]</scope>
</reference>
<evidence type="ECO:0000256" key="1">
    <source>
        <dbReference type="SAM" id="SignalP"/>
    </source>
</evidence>
<dbReference type="Proteomes" id="UP000499080">
    <property type="component" value="Unassembled WGS sequence"/>
</dbReference>
<evidence type="ECO:0000313" key="3">
    <source>
        <dbReference type="Proteomes" id="UP000499080"/>
    </source>
</evidence>
<dbReference type="OrthoDB" id="6468653at2759"/>
<feature type="signal peptide" evidence="1">
    <location>
        <begin position="1"/>
        <end position="23"/>
    </location>
</feature>
<proteinExistence type="predicted"/>
<feature type="chain" id="PRO_5021186481" evidence="1">
    <location>
        <begin position="24"/>
        <end position="148"/>
    </location>
</feature>
<dbReference type="AlphaFoldDB" id="A0A4Y2GEL0"/>